<accession>A0A5N6PBL5</accession>
<dbReference type="Proteomes" id="UP000326396">
    <property type="component" value="Linkage Group LG13"/>
</dbReference>
<evidence type="ECO:0000256" key="1">
    <source>
        <dbReference type="SAM" id="MobiDB-lite"/>
    </source>
</evidence>
<feature type="compositionally biased region" description="Pro residues" evidence="1">
    <location>
        <begin position="26"/>
        <end position="49"/>
    </location>
</feature>
<organism evidence="2 3">
    <name type="scientific">Mikania micrantha</name>
    <name type="common">bitter vine</name>
    <dbReference type="NCBI Taxonomy" id="192012"/>
    <lineage>
        <taxon>Eukaryota</taxon>
        <taxon>Viridiplantae</taxon>
        <taxon>Streptophyta</taxon>
        <taxon>Embryophyta</taxon>
        <taxon>Tracheophyta</taxon>
        <taxon>Spermatophyta</taxon>
        <taxon>Magnoliopsida</taxon>
        <taxon>eudicotyledons</taxon>
        <taxon>Gunneridae</taxon>
        <taxon>Pentapetalae</taxon>
        <taxon>asterids</taxon>
        <taxon>campanulids</taxon>
        <taxon>Asterales</taxon>
        <taxon>Asteraceae</taxon>
        <taxon>Asteroideae</taxon>
        <taxon>Heliantheae alliance</taxon>
        <taxon>Eupatorieae</taxon>
        <taxon>Mikania</taxon>
    </lineage>
</organism>
<evidence type="ECO:0000313" key="3">
    <source>
        <dbReference type="Proteomes" id="UP000326396"/>
    </source>
</evidence>
<name>A0A5N6PBL5_9ASTR</name>
<dbReference type="EMBL" id="SZYD01000005">
    <property type="protein sequence ID" value="KAD6119109.1"/>
    <property type="molecule type" value="Genomic_DNA"/>
</dbReference>
<proteinExistence type="predicted"/>
<feature type="compositionally biased region" description="Pro residues" evidence="1">
    <location>
        <begin position="1"/>
        <end position="10"/>
    </location>
</feature>
<gene>
    <name evidence="2" type="ORF">E3N88_10380</name>
</gene>
<sequence length="134" mass="14524">MPPRRQPPLLPLTQGSAPHSSTPSPADSPPHSPPPPPPPPPPPHSPPPGSSNISSHLCHSKHTYEAKAGVNHHQPSTVTRDNSITTTSGYNRKRKSRPDSRRKWFIVIVSPYSSRNDVAFPVTACCCNTTEVSF</sequence>
<feature type="compositionally biased region" description="Polar residues" evidence="1">
    <location>
        <begin position="73"/>
        <end position="90"/>
    </location>
</feature>
<protein>
    <submittedName>
        <fullName evidence="2">Uncharacterized protein</fullName>
    </submittedName>
</protein>
<evidence type="ECO:0000313" key="2">
    <source>
        <dbReference type="EMBL" id="KAD6119109.1"/>
    </source>
</evidence>
<dbReference type="AlphaFoldDB" id="A0A5N6PBL5"/>
<comment type="caution">
    <text evidence="2">The sequence shown here is derived from an EMBL/GenBank/DDBJ whole genome shotgun (WGS) entry which is preliminary data.</text>
</comment>
<feature type="region of interest" description="Disordered" evidence="1">
    <location>
        <begin position="1"/>
        <end position="100"/>
    </location>
</feature>
<keyword evidence="3" id="KW-1185">Reference proteome</keyword>
<reference evidence="2 3" key="1">
    <citation type="submission" date="2019-05" db="EMBL/GenBank/DDBJ databases">
        <title>Mikania micrantha, genome provides insights into the molecular mechanism of rapid growth.</title>
        <authorList>
            <person name="Liu B."/>
        </authorList>
    </citation>
    <scope>NUCLEOTIDE SEQUENCE [LARGE SCALE GENOMIC DNA]</scope>
    <source>
        <strain evidence="2">NLD-2019</strain>
        <tissue evidence="2">Leaf</tissue>
    </source>
</reference>